<evidence type="ECO:0000313" key="2">
    <source>
        <dbReference type="Proteomes" id="UP000824232"/>
    </source>
</evidence>
<gene>
    <name evidence="1" type="ORF">IAB38_06640</name>
</gene>
<reference evidence="1" key="1">
    <citation type="submission" date="2020-10" db="EMBL/GenBank/DDBJ databases">
        <authorList>
            <person name="Gilroy R."/>
        </authorList>
    </citation>
    <scope>NUCLEOTIDE SEQUENCE</scope>
    <source>
        <strain evidence="1">CHK184-20233</strain>
    </source>
</reference>
<protein>
    <submittedName>
        <fullName evidence="1">Competence protein ComK</fullName>
    </submittedName>
</protein>
<evidence type="ECO:0000313" key="1">
    <source>
        <dbReference type="EMBL" id="HIR59712.1"/>
    </source>
</evidence>
<dbReference type="Pfam" id="PF06338">
    <property type="entry name" value="ComK"/>
    <property type="match status" value="1"/>
</dbReference>
<comment type="caution">
    <text evidence="1">The sequence shown here is derived from an EMBL/GenBank/DDBJ whole genome shotgun (WGS) entry which is preliminary data.</text>
</comment>
<dbReference type="EMBL" id="DVHC01000062">
    <property type="protein sequence ID" value="HIR59712.1"/>
    <property type="molecule type" value="Genomic_DNA"/>
</dbReference>
<sequence length="152" mass="17354">MKDYEINDETLAIMPGGDLWDSVVVEDDCNYEVKMKPLEIVDYSCRYFGSSYEGRKTGAGEILNSSYKVPVMVEDTKNLIFFPTTSPIDDDCSWISLKNIKSYSKLTSTKTQVEFKNGKVLTVDISYNSFNNQVMRASRLESIIRSRKEKAK</sequence>
<dbReference type="Proteomes" id="UP000824232">
    <property type="component" value="Unassembled WGS sequence"/>
</dbReference>
<proteinExistence type="predicted"/>
<reference evidence="1" key="2">
    <citation type="journal article" date="2021" name="PeerJ">
        <title>Extensive microbial diversity within the chicken gut microbiome revealed by metagenomics and culture.</title>
        <authorList>
            <person name="Gilroy R."/>
            <person name="Ravi A."/>
            <person name="Getino M."/>
            <person name="Pursley I."/>
            <person name="Horton D.L."/>
            <person name="Alikhan N.F."/>
            <person name="Baker D."/>
            <person name="Gharbi K."/>
            <person name="Hall N."/>
            <person name="Watson M."/>
            <person name="Adriaenssens E.M."/>
            <person name="Foster-Nyarko E."/>
            <person name="Jarju S."/>
            <person name="Secka A."/>
            <person name="Antonio M."/>
            <person name="Oren A."/>
            <person name="Chaudhuri R.R."/>
            <person name="La Ragione R."/>
            <person name="Hildebrand F."/>
            <person name="Pallen M.J."/>
        </authorList>
    </citation>
    <scope>NUCLEOTIDE SEQUENCE</scope>
    <source>
        <strain evidence="1">CHK184-20233</strain>
    </source>
</reference>
<accession>A0A9D1DVC4</accession>
<dbReference type="InterPro" id="IPR010461">
    <property type="entry name" value="ComK"/>
</dbReference>
<organism evidence="1 2">
    <name type="scientific">Candidatus Onthousia excrementipullorum</name>
    <dbReference type="NCBI Taxonomy" id="2840884"/>
    <lineage>
        <taxon>Bacteria</taxon>
        <taxon>Bacillati</taxon>
        <taxon>Bacillota</taxon>
        <taxon>Bacilli</taxon>
        <taxon>Candidatus Onthousia</taxon>
    </lineage>
</organism>
<dbReference type="GO" id="GO:0030420">
    <property type="term" value="P:establishment of competence for transformation"/>
    <property type="evidence" value="ECO:0007669"/>
    <property type="project" value="InterPro"/>
</dbReference>
<dbReference type="AlphaFoldDB" id="A0A9D1DVC4"/>
<name>A0A9D1DVC4_9FIRM</name>